<dbReference type="AlphaFoldDB" id="A0A645IKS9"/>
<name>A0A645IKS9_9ZZZZ</name>
<evidence type="ECO:0000313" key="1">
    <source>
        <dbReference type="EMBL" id="MPN51891.1"/>
    </source>
</evidence>
<proteinExistence type="predicted"/>
<comment type="caution">
    <text evidence="1">The sequence shown here is derived from an EMBL/GenBank/DDBJ whole genome shotgun (WGS) entry which is preliminary data.</text>
</comment>
<organism evidence="1">
    <name type="scientific">bioreactor metagenome</name>
    <dbReference type="NCBI Taxonomy" id="1076179"/>
    <lineage>
        <taxon>unclassified sequences</taxon>
        <taxon>metagenomes</taxon>
        <taxon>ecological metagenomes</taxon>
    </lineage>
</organism>
<accession>A0A645IKS9</accession>
<reference evidence="1" key="1">
    <citation type="submission" date="2019-08" db="EMBL/GenBank/DDBJ databases">
        <authorList>
            <person name="Kucharzyk K."/>
            <person name="Murdoch R.W."/>
            <person name="Higgins S."/>
            <person name="Loffler F."/>
        </authorList>
    </citation>
    <scope>NUCLEOTIDE SEQUENCE</scope>
</reference>
<dbReference type="EMBL" id="VSSQ01117449">
    <property type="protein sequence ID" value="MPN51891.1"/>
    <property type="molecule type" value="Genomic_DNA"/>
</dbReference>
<gene>
    <name evidence="1" type="ORF">SDC9_199541</name>
</gene>
<protein>
    <submittedName>
        <fullName evidence="1">Uncharacterized protein</fullName>
    </submittedName>
</protein>
<sequence>MSNIRTGDIDFQKTNLRNLIKTSSALRILRYAEPGDVGDNRMMIYRCQFGQFFTDYLVQAWILQADRIDHPAVAFGDPRQRIAETRMKRGPLNSDRT</sequence>